<feature type="transmembrane region" description="Helical" evidence="1">
    <location>
        <begin position="51"/>
        <end position="73"/>
    </location>
</feature>
<dbReference type="OrthoDB" id="8759010at2"/>
<keyword evidence="1" id="KW-0812">Transmembrane</keyword>
<dbReference type="AlphaFoldDB" id="A0A545TP23"/>
<comment type="caution">
    <text evidence="2">The sequence shown here is derived from an EMBL/GenBank/DDBJ whole genome shotgun (WGS) entry which is preliminary data.</text>
</comment>
<organism evidence="2 3">
    <name type="scientific">Denitrobaculum tricleocarpae</name>
    <dbReference type="NCBI Taxonomy" id="2591009"/>
    <lineage>
        <taxon>Bacteria</taxon>
        <taxon>Pseudomonadati</taxon>
        <taxon>Pseudomonadota</taxon>
        <taxon>Alphaproteobacteria</taxon>
        <taxon>Rhodospirillales</taxon>
        <taxon>Rhodospirillaceae</taxon>
        <taxon>Denitrobaculum</taxon>
    </lineage>
</organism>
<dbReference type="InterPro" id="IPR018750">
    <property type="entry name" value="DUF2306_membrane"/>
</dbReference>
<evidence type="ECO:0000256" key="1">
    <source>
        <dbReference type="SAM" id="Phobius"/>
    </source>
</evidence>
<keyword evidence="3" id="KW-1185">Reference proteome</keyword>
<gene>
    <name evidence="2" type="ORF">FKG95_14855</name>
</gene>
<feature type="transmembrane region" description="Helical" evidence="1">
    <location>
        <begin position="120"/>
        <end position="141"/>
    </location>
</feature>
<sequence>MNILTGREWTTLILIVVFSSIPAFGGLIRLVELAGGHAVLPGNPRAIADPWPVIFHVSGSFVFCLAGAIQFLPSLRRCRPAIHRMIGRVMVIAGFLSASTGLWMTVYFTFPEAIQGSLLFSARIILGFAMIGLLAWAIIAVRARSFKSHGASMLRAYAIGQGASTQALLGISWIVTFGVEPTGFLRDCFMVLCWVLNLLVAEALIHLLIARPLPSIQTPDKASAL</sequence>
<proteinExistence type="predicted"/>
<dbReference type="EMBL" id="VHSH01000005">
    <property type="protein sequence ID" value="TQV78963.1"/>
    <property type="molecule type" value="Genomic_DNA"/>
</dbReference>
<name>A0A545TP23_9PROT</name>
<dbReference type="Pfam" id="PF10067">
    <property type="entry name" value="DUF2306"/>
    <property type="match status" value="1"/>
</dbReference>
<feature type="transmembrane region" description="Helical" evidence="1">
    <location>
        <begin position="85"/>
        <end position="108"/>
    </location>
</feature>
<keyword evidence="1" id="KW-1133">Transmembrane helix</keyword>
<evidence type="ECO:0000313" key="3">
    <source>
        <dbReference type="Proteomes" id="UP000315252"/>
    </source>
</evidence>
<feature type="transmembrane region" description="Helical" evidence="1">
    <location>
        <begin position="189"/>
        <end position="209"/>
    </location>
</feature>
<keyword evidence="1" id="KW-0472">Membrane</keyword>
<accession>A0A545TP23</accession>
<protein>
    <submittedName>
        <fullName evidence="2">DUF2306 domain-containing protein</fullName>
    </submittedName>
</protein>
<reference evidence="2 3" key="1">
    <citation type="submission" date="2019-06" db="EMBL/GenBank/DDBJ databases">
        <title>Whole genome sequence for Rhodospirillaceae sp. R148.</title>
        <authorList>
            <person name="Wang G."/>
        </authorList>
    </citation>
    <scope>NUCLEOTIDE SEQUENCE [LARGE SCALE GENOMIC DNA]</scope>
    <source>
        <strain evidence="2 3">R148</strain>
    </source>
</reference>
<dbReference type="RefSeq" id="WP_142897186.1">
    <property type="nucleotide sequence ID" value="NZ_ML660056.1"/>
</dbReference>
<feature type="transmembrane region" description="Helical" evidence="1">
    <location>
        <begin position="153"/>
        <end position="177"/>
    </location>
</feature>
<dbReference type="Proteomes" id="UP000315252">
    <property type="component" value="Unassembled WGS sequence"/>
</dbReference>
<evidence type="ECO:0000313" key="2">
    <source>
        <dbReference type="EMBL" id="TQV78963.1"/>
    </source>
</evidence>
<feature type="transmembrane region" description="Helical" evidence="1">
    <location>
        <begin position="12"/>
        <end position="31"/>
    </location>
</feature>